<dbReference type="EMBL" id="GGEC01022042">
    <property type="protein sequence ID" value="MBX02526.1"/>
    <property type="molecule type" value="Transcribed_RNA"/>
</dbReference>
<evidence type="ECO:0000313" key="2">
    <source>
        <dbReference type="EMBL" id="MBX02526.1"/>
    </source>
</evidence>
<accession>A0A2P2K9W8</accession>
<name>A0A2P2K9W8_RHIMU</name>
<sequence length="56" mass="6582">MVTKGIQQHEMIRVLQYAWLVNPHFLDASDSLSKSWLTNCHHLNHETGRNHLAWLC</sequence>
<dbReference type="AlphaFoldDB" id="A0A2P2K9W8"/>
<protein>
    <submittedName>
        <fullName evidence="1">Uncharacterized protein LOC105131887</fullName>
    </submittedName>
</protein>
<proteinExistence type="predicted"/>
<evidence type="ECO:0000313" key="1">
    <source>
        <dbReference type="EMBL" id="MBX02525.1"/>
    </source>
</evidence>
<organism evidence="2">
    <name type="scientific">Rhizophora mucronata</name>
    <name type="common">Asiatic mangrove</name>
    <dbReference type="NCBI Taxonomy" id="61149"/>
    <lineage>
        <taxon>Eukaryota</taxon>
        <taxon>Viridiplantae</taxon>
        <taxon>Streptophyta</taxon>
        <taxon>Embryophyta</taxon>
        <taxon>Tracheophyta</taxon>
        <taxon>Spermatophyta</taxon>
        <taxon>Magnoliopsida</taxon>
        <taxon>eudicotyledons</taxon>
        <taxon>Gunneridae</taxon>
        <taxon>Pentapetalae</taxon>
        <taxon>rosids</taxon>
        <taxon>fabids</taxon>
        <taxon>Malpighiales</taxon>
        <taxon>Rhizophoraceae</taxon>
        <taxon>Rhizophora</taxon>
    </lineage>
</organism>
<reference evidence="2" key="1">
    <citation type="submission" date="2018-02" db="EMBL/GenBank/DDBJ databases">
        <title>Rhizophora mucronata_Transcriptome.</title>
        <authorList>
            <person name="Meera S.P."/>
            <person name="Sreeshan A."/>
            <person name="Augustine A."/>
        </authorList>
    </citation>
    <scope>NUCLEOTIDE SEQUENCE</scope>
    <source>
        <tissue evidence="2">Leaf</tissue>
    </source>
</reference>
<dbReference type="EMBL" id="GGEC01022041">
    <property type="protein sequence ID" value="MBX02525.1"/>
    <property type="molecule type" value="Transcribed_RNA"/>
</dbReference>